<dbReference type="InterPro" id="IPR010628">
    <property type="entry name" value="EutB"/>
</dbReference>
<comment type="caution">
    <text evidence="1">The sequence shown here is derived from an EMBL/GenBank/DDBJ whole genome shotgun (WGS) entry which is preliminary data.</text>
</comment>
<dbReference type="Gene3D" id="3.40.50.11240">
    <property type="entry name" value="Ethanolamine ammonia-lyase light chain (EutC)"/>
    <property type="match status" value="1"/>
</dbReference>
<evidence type="ECO:0000313" key="1">
    <source>
        <dbReference type="EMBL" id="GGZ12616.1"/>
    </source>
</evidence>
<dbReference type="NCBIfam" id="NF011649">
    <property type="entry name" value="PRK15067.1"/>
    <property type="match status" value="1"/>
</dbReference>
<dbReference type="InterPro" id="IPR013785">
    <property type="entry name" value="Aldolase_TIM"/>
</dbReference>
<protein>
    <submittedName>
        <fullName evidence="1">Ethanolamine ammonia lyase large subunit</fullName>
    </submittedName>
</protein>
<sequence length="733" mass="81789">MRINTPLQDEDLFAYIKRMKGEFNLDLYRQVLGSANDFKEGDLTLGIAAADEPSREHARLLLSQTLLGDIDQHLIYHDELYELVWASTDKELNKELAAWTLGELKQFLLEAEEGEISRILPGLSSDVIGCLVKIMSNEELISASQKIFNPLPGSQIGSKGYLSARVQPNSPTDNPEDIIWQVFDAWSYGVGDLVLGTNPVSSEVESVARIEAALYELLLSFGLEKTMPNCVLSHIDVQSAVEQQQPGSTGIWFQSLAGTVDANRTFDVSIGKMMEHMDKRKGQYGLYAETGQGADFTNGHGQGFDMVLHESRKYGFVRALKQELAQGKAPEQQPWVHVNDVAGFIGPEVFRTREQLVRCCLEDTLMGKLHGLCIGLDICSTLHMEVSLHDLDWCIDQVMPANPAYLMALPTKNDPMLSYLTTAFNDHVRIREKFGYKINDAMWAFFKRIGVIGEDNQPTVHFGDPVWVYYQYCLAKGDLRNREEILADGKRKILAIRERGVPIAESFGEHYWDMEEQLAEQVKVLYEDAKVSLWTEMPASFISTIPAAVPIITRSSDRKDYVYHPESGEKLSTSAMQQLQALKASWGQETPEIQLVISDGLNVRALMDTGHLDEYLETLSARLKAQGYRLSADNIVILHGRVRAGYACGEQLFGANTEEGKAIIHLIGERPGSGHHNFSAYLTVATAAIWAQQGAIDHNRSKVVSGISDTALVPEKAVTETLTILEQLFDKWA</sequence>
<dbReference type="EMBL" id="BMWX01000001">
    <property type="protein sequence ID" value="GGZ12616.1"/>
    <property type="molecule type" value="Genomic_DNA"/>
</dbReference>
<dbReference type="Proteomes" id="UP000619457">
    <property type="component" value="Unassembled WGS sequence"/>
</dbReference>
<gene>
    <name evidence="1" type="ORF">GCM10007049_00380</name>
</gene>
<dbReference type="PANTHER" id="PTHR39329">
    <property type="entry name" value="ETHANOLAMINE AMMONIA-LYASE HEAVY CHAIN"/>
    <property type="match status" value="1"/>
</dbReference>
<dbReference type="GO" id="GO:0005829">
    <property type="term" value="C:cytosol"/>
    <property type="evidence" value="ECO:0007669"/>
    <property type="project" value="TreeGrafter"/>
</dbReference>
<dbReference type="GO" id="GO:0046336">
    <property type="term" value="P:ethanolamine catabolic process"/>
    <property type="evidence" value="ECO:0007669"/>
    <property type="project" value="TreeGrafter"/>
</dbReference>
<name>A0A918UIH5_9BACT</name>
<reference evidence="1" key="2">
    <citation type="submission" date="2020-09" db="EMBL/GenBank/DDBJ databases">
        <authorList>
            <person name="Sun Q."/>
            <person name="Kim S."/>
        </authorList>
    </citation>
    <scope>NUCLEOTIDE SEQUENCE</scope>
    <source>
        <strain evidence="1">KCTC 12368</strain>
    </source>
</reference>
<proteinExistence type="predicted"/>
<organism evidence="1 2">
    <name type="scientific">Echinicola pacifica</name>
    <dbReference type="NCBI Taxonomy" id="346377"/>
    <lineage>
        <taxon>Bacteria</taxon>
        <taxon>Pseudomonadati</taxon>
        <taxon>Bacteroidota</taxon>
        <taxon>Cytophagia</taxon>
        <taxon>Cytophagales</taxon>
        <taxon>Cyclobacteriaceae</taxon>
        <taxon>Echinicola</taxon>
    </lineage>
</organism>
<evidence type="ECO:0000313" key="2">
    <source>
        <dbReference type="Proteomes" id="UP000619457"/>
    </source>
</evidence>
<reference evidence="1" key="1">
    <citation type="journal article" date="2014" name="Int. J. Syst. Evol. Microbiol.">
        <title>Complete genome sequence of Corynebacterium casei LMG S-19264T (=DSM 44701T), isolated from a smear-ripened cheese.</title>
        <authorList>
            <consortium name="US DOE Joint Genome Institute (JGI-PGF)"/>
            <person name="Walter F."/>
            <person name="Albersmeier A."/>
            <person name="Kalinowski J."/>
            <person name="Ruckert C."/>
        </authorList>
    </citation>
    <scope>NUCLEOTIDE SEQUENCE</scope>
    <source>
        <strain evidence="1">KCTC 12368</strain>
    </source>
</reference>
<dbReference type="InterPro" id="IPR042251">
    <property type="entry name" value="EutC_C"/>
</dbReference>
<keyword evidence="2" id="KW-1185">Reference proteome</keyword>
<dbReference type="GO" id="GO:0006520">
    <property type="term" value="P:amino acid metabolic process"/>
    <property type="evidence" value="ECO:0007669"/>
    <property type="project" value="InterPro"/>
</dbReference>
<dbReference type="Pfam" id="PF05985">
    <property type="entry name" value="EutC"/>
    <property type="match status" value="1"/>
</dbReference>
<dbReference type="InterPro" id="IPR009246">
    <property type="entry name" value="EutC"/>
</dbReference>
<dbReference type="GO" id="GO:0009350">
    <property type="term" value="C:ethanolamine ammonia-lyase complex"/>
    <property type="evidence" value="ECO:0007669"/>
    <property type="project" value="TreeGrafter"/>
</dbReference>
<dbReference type="Gene3D" id="1.10.220.70">
    <property type="entry name" value="lyase"/>
    <property type="match status" value="1"/>
</dbReference>
<keyword evidence="1" id="KW-0456">Lyase</keyword>
<dbReference type="GO" id="GO:0008851">
    <property type="term" value="F:ethanolamine ammonia-lyase activity"/>
    <property type="evidence" value="ECO:0007669"/>
    <property type="project" value="InterPro"/>
</dbReference>
<dbReference type="Pfam" id="PF06751">
    <property type="entry name" value="EutB"/>
    <property type="match status" value="1"/>
</dbReference>
<dbReference type="PANTHER" id="PTHR39329:SF1">
    <property type="entry name" value="ETHANOLAMINE AMMONIA-LYASE LARGE SUBUNIT"/>
    <property type="match status" value="1"/>
</dbReference>
<dbReference type="AlphaFoldDB" id="A0A918UIH5"/>
<dbReference type="Gene3D" id="3.20.20.70">
    <property type="entry name" value="Aldolase class I"/>
    <property type="match status" value="1"/>
</dbReference>
<accession>A0A918UIH5</accession>
<dbReference type="InterPro" id="IPR044939">
    <property type="entry name" value="EutB_dom_2_sf"/>
</dbReference>